<dbReference type="RefSeq" id="WP_257120923.1">
    <property type="nucleotide sequence ID" value="NZ_CP099464.1"/>
</dbReference>
<dbReference type="PANTHER" id="PTHR34580">
    <property type="match status" value="1"/>
</dbReference>
<dbReference type="PANTHER" id="PTHR34580:SF3">
    <property type="entry name" value="PROTEIN PAFB"/>
    <property type="match status" value="1"/>
</dbReference>
<dbReference type="Proteomes" id="UP001057561">
    <property type="component" value="Chromosome"/>
</dbReference>
<protein>
    <submittedName>
        <fullName evidence="1">WYL domain-containing protein</fullName>
    </submittedName>
</protein>
<proteinExistence type="predicted"/>
<reference evidence="1" key="1">
    <citation type="submission" date="2022-06" db="EMBL/GenBank/DDBJ databases">
        <title>Nostosin G and Spiroidesin B from the Cyanobacterium Dolichospermum sp. NIES-1697.</title>
        <authorList>
            <person name="Phan C.-S."/>
            <person name="Mehjabin J.J."/>
            <person name="Anas A.R.J."/>
            <person name="Hayasaka M."/>
            <person name="Onoki R."/>
            <person name="Wang J."/>
            <person name="Umezawa T."/>
            <person name="Washio K."/>
            <person name="Morikawa M."/>
            <person name="Okino T."/>
        </authorList>
    </citation>
    <scope>NUCLEOTIDE SEQUENCE</scope>
    <source>
        <strain evidence="1">NIES-1697</strain>
    </source>
</reference>
<dbReference type="EMBL" id="CP099464">
    <property type="protein sequence ID" value="UUO14713.1"/>
    <property type="molecule type" value="Genomic_DNA"/>
</dbReference>
<evidence type="ECO:0000313" key="2">
    <source>
        <dbReference type="Proteomes" id="UP001057561"/>
    </source>
</evidence>
<accession>A0ABY5LVX9</accession>
<evidence type="ECO:0000313" key="1">
    <source>
        <dbReference type="EMBL" id="UUO14713.1"/>
    </source>
</evidence>
<gene>
    <name evidence="1" type="ORF">NG743_22240</name>
</gene>
<dbReference type="InterPro" id="IPR051534">
    <property type="entry name" value="CBASS_pafABC_assoc_protein"/>
</dbReference>
<sequence>MSRKGQSITLSVSERDKAELEAIALEFGMMWGDDPNISKLIKAIAQHELIIGKNHDWQESRIRALYRCIGALTDIGQVEQAQIIANLLLERSELSIPMRKEIEKVLNNSLPSWRLQVDHYILRQQPFQLSYQDATERILNYTVHYAKITPHEKRLYLDCWCQETLDNHDIEALQHNWCFRLDRINEAAITEIAGKWRSHLDQIDVEMHLLNNLAFAYQTKPEDTIVEWIPEKSKVKRVIRKTSNTFWFIREIMQYSSDCIVVSPEDVRSRIQEKLINLCQNYDLTSLQVIAKD</sequence>
<name>A0ABY5LVX9_9CYAN</name>
<organism evidence="1 2">
    <name type="scientific">Dolichospermum heterosporum TAC447</name>
    <dbReference type="NCBI Taxonomy" id="747523"/>
    <lineage>
        <taxon>Bacteria</taxon>
        <taxon>Bacillati</taxon>
        <taxon>Cyanobacteriota</taxon>
        <taxon>Cyanophyceae</taxon>
        <taxon>Nostocales</taxon>
        <taxon>Aphanizomenonaceae</taxon>
        <taxon>Dolichospermum</taxon>
        <taxon>Dolichospermum heterosporum</taxon>
    </lineage>
</organism>
<keyword evidence="2" id="KW-1185">Reference proteome</keyword>